<dbReference type="NCBIfam" id="TIGR01484">
    <property type="entry name" value="HAD-SF-IIB"/>
    <property type="match status" value="1"/>
</dbReference>
<dbReference type="NCBIfam" id="TIGR00685">
    <property type="entry name" value="T6PP"/>
    <property type="match status" value="1"/>
</dbReference>
<comment type="function">
    <text evidence="5 6">Removes the phosphate from trehalose 6-phosphate to produce free trehalose.</text>
</comment>
<dbReference type="InterPro" id="IPR006379">
    <property type="entry name" value="HAD-SF_hydro_IIB"/>
</dbReference>
<dbReference type="InterPro" id="IPR036412">
    <property type="entry name" value="HAD-like_sf"/>
</dbReference>
<comment type="similarity">
    <text evidence="3 6">Belongs to the trehalose phosphatase family.</text>
</comment>
<evidence type="ECO:0000313" key="7">
    <source>
        <dbReference type="EMBL" id="QBD83212.1"/>
    </source>
</evidence>
<evidence type="ECO:0000256" key="2">
    <source>
        <dbReference type="ARBA" id="ARBA00005199"/>
    </source>
</evidence>
<evidence type="ECO:0000313" key="8">
    <source>
        <dbReference type="Proteomes" id="UP000290365"/>
    </source>
</evidence>
<keyword evidence="6" id="KW-0479">Metal-binding</keyword>
<dbReference type="OrthoDB" id="9797743at2"/>
<comment type="cofactor">
    <cofactor evidence="6">
        <name>Mg(2+)</name>
        <dbReference type="ChEBI" id="CHEBI:18420"/>
    </cofactor>
</comment>
<proteinExistence type="inferred from homology"/>
<dbReference type="AlphaFoldDB" id="A0A4P6K5E5"/>
<dbReference type="InterPro" id="IPR044651">
    <property type="entry name" value="OTSB-like"/>
</dbReference>
<keyword evidence="6" id="KW-0460">Magnesium</keyword>
<name>A0A4P6K5E5_KTERU</name>
<accession>A0A4P6K5E5</accession>
<dbReference type="Gene3D" id="3.30.70.1020">
    <property type="entry name" value="Trehalose-6-phosphate phosphatase related protein, domain 2"/>
    <property type="match status" value="1"/>
</dbReference>
<evidence type="ECO:0000256" key="6">
    <source>
        <dbReference type="RuleBase" id="RU361117"/>
    </source>
</evidence>
<dbReference type="KEGG" id="kbs:EPA93_47530"/>
<reference evidence="7 8" key="1">
    <citation type="submission" date="2019-01" db="EMBL/GenBank/DDBJ databases">
        <title>Ktedonosporobacter rubrisoli SCAWS-G2.</title>
        <authorList>
            <person name="Huang Y."/>
            <person name="Yan B."/>
        </authorList>
    </citation>
    <scope>NUCLEOTIDE SEQUENCE [LARGE SCALE GENOMIC DNA]</scope>
    <source>
        <strain evidence="7 8">SCAWS-G2</strain>
    </source>
</reference>
<evidence type="ECO:0000256" key="3">
    <source>
        <dbReference type="ARBA" id="ARBA00008770"/>
    </source>
</evidence>
<dbReference type="GO" id="GO:0004805">
    <property type="term" value="F:trehalose-phosphatase activity"/>
    <property type="evidence" value="ECO:0007669"/>
    <property type="project" value="UniProtKB-EC"/>
</dbReference>
<evidence type="ECO:0000256" key="5">
    <source>
        <dbReference type="ARBA" id="ARBA00024179"/>
    </source>
</evidence>
<dbReference type="UniPathway" id="UPA00299"/>
<dbReference type="Pfam" id="PF02358">
    <property type="entry name" value="Trehalose_PPase"/>
    <property type="match status" value="1"/>
</dbReference>
<dbReference type="Proteomes" id="UP000290365">
    <property type="component" value="Chromosome"/>
</dbReference>
<dbReference type="PANTHER" id="PTHR43768:SF3">
    <property type="entry name" value="TREHALOSE 6-PHOSPHATE PHOSPHATASE"/>
    <property type="match status" value="1"/>
</dbReference>
<dbReference type="Gene3D" id="3.40.50.1000">
    <property type="entry name" value="HAD superfamily/HAD-like"/>
    <property type="match status" value="1"/>
</dbReference>
<comment type="pathway">
    <text evidence="2 6">Glycan biosynthesis; trehalose biosynthesis.</text>
</comment>
<comment type="catalytic activity">
    <reaction evidence="1 6">
        <text>alpha,alpha-trehalose 6-phosphate + H2O = alpha,alpha-trehalose + phosphate</text>
        <dbReference type="Rhea" id="RHEA:23420"/>
        <dbReference type="ChEBI" id="CHEBI:15377"/>
        <dbReference type="ChEBI" id="CHEBI:16551"/>
        <dbReference type="ChEBI" id="CHEBI:43474"/>
        <dbReference type="ChEBI" id="CHEBI:58429"/>
        <dbReference type="EC" id="3.1.3.12"/>
    </reaction>
</comment>
<keyword evidence="8" id="KW-1185">Reference proteome</keyword>
<dbReference type="EC" id="3.1.3.12" evidence="6"/>
<dbReference type="InterPro" id="IPR023214">
    <property type="entry name" value="HAD_sf"/>
</dbReference>
<dbReference type="InterPro" id="IPR003337">
    <property type="entry name" value="Trehalose_PPase"/>
</dbReference>
<gene>
    <name evidence="7" type="primary">otsB</name>
    <name evidence="7" type="ORF">EPA93_47530</name>
</gene>
<organism evidence="7 8">
    <name type="scientific">Ktedonosporobacter rubrisoli</name>
    <dbReference type="NCBI Taxonomy" id="2509675"/>
    <lineage>
        <taxon>Bacteria</taxon>
        <taxon>Bacillati</taxon>
        <taxon>Chloroflexota</taxon>
        <taxon>Ktedonobacteria</taxon>
        <taxon>Ktedonobacterales</taxon>
        <taxon>Ktedonosporobacteraceae</taxon>
        <taxon>Ktedonosporobacter</taxon>
    </lineage>
</organism>
<dbReference type="PANTHER" id="PTHR43768">
    <property type="entry name" value="TREHALOSE 6-PHOSPHATE PHOSPHATASE"/>
    <property type="match status" value="1"/>
</dbReference>
<dbReference type="GO" id="GO:0005992">
    <property type="term" value="P:trehalose biosynthetic process"/>
    <property type="evidence" value="ECO:0007669"/>
    <property type="project" value="UniProtKB-UniPathway"/>
</dbReference>
<evidence type="ECO:0000256" key="4">
    <source>
        <dbReference type="ARBA" id="ARBA00022801"/>
    </source>
</evidence>
<dbReference type="RefSeq" id="WP_129894278.1">
    <property type="nucleotide sequence ID" value="NZ_CP035758.1"/>
</dbReference>
<dbReference type="EMBL" id="CP035758">
    <property type="protein sequence ID" value="QBD83212.1"/>
    <property type="molecule type" value="Genomic_DNA"/>
</dbReference>
<keyword evidence="4 6" id="KW-0378">Hydrolase</keyword>
<protein>
    <recommendedName>
        <fullName evidence="6">Trehalose 6-phosphate phosphatase</fullName>
        <ecNumber evidence="6">3.1.3.12</ecNumber>
    </recommendedName>
</protein>
<dbReference type="GO" id="GO:0046872">
    <property type="term" value="F:metal ion binding"/>
    <property type="evidence" value="ECO:0007669"/>
    <property type="project" value="UniProtKB-KW"/>
</dbReference>
<sequence length="267" mass="29147">MLTPDLQRILQQRPLGLVFDIDGTISPIAPTPEEARLYPGMAELLQRARDCQGVKVGIITGRTVQSGAAMVNVEGLTYIGTHGLEWSDGLPSSSQIQLVPEALRYAEPGKQLLDLVEQKLTDIPGLRIERKQVGGAIHFRLSPDPQEALQRVSQLLTEPARQLNMRLEEGKMMVEVRAPREVAIDKGKALRRFVQRKDLQGVIFAGDDLTDLDAIKEVASLRKEGIAACSIAVKHADTPSNVLKQADITVEEVAGLAALLREILAAL</sequence>
<evidence type="ECO:0000256" key="1">
    <source>
        <dbReference type="ARBA" id="ARBA00000500"/>
    </source>
</evidence>
<dbReference type="SUPFAM" id="SSF56784">
    <property type="entry name" value="HAD-like"/>
    <property type="match status" value="1"/>
</dbReference>